<proteinExistence type="predicted"/>
<feature type="compositionally biased region" description="Polar residues" evidence="1">
    <location>
        <begin position="975"/>
        <end position="993"/>
    </location>
</feature>
<dbReference type="Pfam" id="PF15740">
    <property type="entry name" value="PPP1R26_N"/>
    <property type="match status" value="3"/>
</dbReference>
<feature type="domain" description="Protein phosphatase 1 regulatory subunit 26 N-terminal" evidence="2">
    <location>
        <begin position="313"/>
        <end position="550"/>
    </location>
</feature>
<feature type="domain" description="Protein phosphatase 1 regulatory subunit 26 N-terminal" evidence="2">
    <location>
        <begin position="1"/>
        <end position="200"/>
    </location>
</feature>
<comment type="caution">
    <text evidence="3">The sequence shown here is derived from an EMBL/GenBank/DDBJ whole genome shotgun (WGS) entry which is preliminary data.</text>
</comment>
<feature type="compositionally biased region" description="Polar residues" evidence="1">
    <location>
        <begin position="416"/>
        <end position="425"/>
    </location>
</feature>
<feature type="region of interest" description="Disordered" evidence="1">
    <location>
        <begin position="219"/>
        <end position="427"/>
    </location>
</feature>
<feature type="compositionally biased region" description="Basic residues" evidence="1">
    <location>
        <begin position="339"/>
        <end position="350"/>
    </location>
</feature>
<feature type="compositionally biased region" description="Basic and acidic residues" evidence="1">
    <location>
        <begin position="998"/>
        <end position="1022"/>
    </location>
</feature>
<evidence type="ECO:0000313" key="4">
    <source>
        <dbReference type="Proteomes" id="UP001591681"/>
    </source>
</evidence>
<feature type="compositionally biased region" description="Acidic residues" evidence="1">
    <location>
        <begin position="1023"/>
        <end position="1033"/>
    </location>
</feature>
<feature type="domain" description="Protein phosphatase 1 regulatory subunit 26 N-terminal" evidence="2">
    <location>
        <begin position="552"/>
        <end position="713"/>
    </location>
</feature>
<evidence type="ECO:0000259" key="2">
    <source>
        <dbReference type="Pfam" id="PF15740"/>
    </source>
</evidence>
<evidence type="ECO:0000256" key="1">
    <source>
        <dbReference type="SAM" id="MobiDB-lite"/>
    </source>
</evidence>
<dbReference type="EMBL" id="JBHFQA010000004">
    <property type="protein sequence ID" value="KAL2100194.1"/>
    <property type="molecule type" value="Genomic_DNA"/>
</dbReference>
<dbReference type="InterPro" id="IPR026130">
    <property type="entry name" value="PPP1R26"/>
</dbReference>
<dbReference type="PANTHER" id="PTHR15724">
    <property type="entry name" value="PROTEIN PHOSPHATASE 1 REGULATORY SUBUNIT 26"/>
    <property type="match status" value="1"/>
</dbReference>
<feature type="region of interest" description="Disordered" evidence="1">
    <location>
        <begin position="482"/>
        <end position="775"/>
    </location>
</feature>
<feature type="compositionally biased region" description="Basic and acidic residues" evidence="1">
    <location>
        <begin position="548"/>
        <end position="560"/>
    </location>
</feature>
<feature type="compositionally biased region" description="Basic and acidic residues" evidence="1">
    <location>
        <begin position="823"/>
        <end position="835"/>
    </location>
</feature>
<feature type="region of interest" description="Disordered" evidence="1">
    <location>
        <begin position="820"/>
        <end position="1053"/>
    </location>
</feature>
<dbReference type="AlphaFoldDB" id="A0ABD1KLX2"/>
<feature type="compositionally biased region" description="Acidic residues" evidence="1">
    <location>
        <begin position="687"/>
        <end position="701"/>
    </location>
</feature>
<evidence type="ECO:0000313" key="3">
    <source>
        <dbReference type="EMBL" id="KAL2100194.1"/>
    </source>
</evidence>
<feature type="compositionally biased region" description="Basic and acidic residues" evidence="1">
    <location>
        <begin position="1034"/>
        <end position="1047"/>
    </location>
</feature>
<feature type="compositionally biased region" description="Basic and acidic residues" evidence="1">
    <location>
        <begin position="260"/>
        <end position="274"/>
    </location>
</feature>
<feature type="compositionally biased region" description="Basic and acidic residues" evidence="1">
    <location>
        <begin position="327"/>
        <end position="338"/>
    </location>
</feature>
<feature type="compositionally biased region" description="Basic and acidic residues" evidence="1">
    <location>
        <begin position="702"/>
        <end position="713"/>
    </location>
</feature>
<gene>
    <name evidence="3" type="ORF">ACEWY4_004588</name>
</gene>
<keyword evidence="4" id="KW-1185">Reference proteome</keyword>
<feature type="compositionally biased region" description="Polar residues" evidence="1">
    <location>
        <begin position="877"/>
        <end position="902"/>
    </location>
</feature>
<protein>
    <recommendedName>
        <fullName evidence="2">Protein phosphatase 1 regulatory subunit 26 N-terminal domain-containing protein</fullName>
    </recommendedName>
</protein>
<feature type="compositionally biased region" description="Basic residues" evidence="1">
    <location>
        <begin position="578"/>
        <end position="590"/>
    </location>
</feature>
<feature type="compositionally biased region" description="Acidic residues" evidence="1">
    <location>
        <begin position="501"/>
        <end position="510"/>
    </location>
</feature>
<feature type="compositionally biased region" description="Basic and acidic residues" evidence="1">
    <location>
        <begin position="511"/>
        <end position="527"/>
    </location>
</feature>
<feature type="compositionally biased region" description="Low complexity" evidence="1">
    <location>
        <begin position="591"/>
        <end position="603"/>
    </location>
</feature>
<sequence length="1053" mass="114632">MFLKSVPPAVAIHSDWRSVGAVGTVGGGTPQSLGLPLCFNDSDSSLSGSGTPIHHKVQMIIETLRTTQSSVDMSDGVPMEGTGSAHCSRELLRQPGHKTKAGPNGSRGGAVTDCRPPLLHPHTNPESQDSDSDSDSSVDRGIEEAIQEYLKEKVDHKRKAEPASVSTNPAAKLPCRETVVKAENPRPQSCSDNNKVLTASNHILKTSKGNLTQAAILKKKLKKKRPSKENPVKKPAVTMLSFFKKLPPPDQREVSSTLPHPDKAQPSRVVKGEEEPPDASSSSSSDDGIEEEIRRYQQQKNLELLKLSWPQARKDDSDSSSDDGIEEAIRRFQQEKKQKERIHQKKKKGTAKQLQLKNATPGGKVGHLNTDRVEMTSGKKATKPANPEPAKKRKREKPRVEGKLPVPHFSPERPISFSSAPSDSLNGRVHVIPACKPEPTPVPILKANTTAELMCAEAILDISKAVMPMTFDLNPHALGPTLLAPSAGPPLSSKDPSDAESSVDSEDGIELEIRKFLEQKAQMKKETPPVPVIAQESPEMFQPLPPTESEKGDQSEEKSSSLDSDEDLDAAIKDLLKTKKKVKRKTRKTVIKPTGPSSTTSNPSKKHKVLPETSVKTAKSGLSKEVKKKTSQVKNKKAQKPGKGSQDKKQKKKAKAPGQQAKPQQEEKAESGSAGTCIPEALTAKEQEEDSSSVDSDDSIEQEIRKFLAEKAKGGGGNASLTTATNTTTTTTTSTTTTATVTVKTEAMESEIRHPDRNHRNASPARASNLEDQQAEIPLELGTPCSDAQQGGWQKLDSGRDSRVAVGNLAWDRLSNTPLVTCKGERKNSFEDRRSPNVGSPPRDKPHPHTDCDTPNSRPHILTHTPSRTHSIRHSPSRTQTLSSPNEIPPSQTTPCQARTNNPTPPSLFGQAQSSRPSMVDSCGRSTGSSASLSVVTFYRSSVETPVIRDGQAPYVRPDGHSQGSGKRGRWDQPAPSQSPQPTLHSPQQASHSQGGGRQEREGKEERTRAVQTEVREIKQEEEFIDETDLDSEEERRHGERQSEGRQHRFPSV</sequence>
<feature type="compositionally biased region" description="Basic residues" evidence="1">
    <location>
        <begin position="626"/>
        <end position="640"/>
    </location>
</feature>
<feature type="compositionally biased region" description="Low complexity" evidence="1">
    <location>
        <begin position="722"/>
        <end position="745"/>
    </location>
</feature>
<accession>A0ABD1KLX2</accession>
<feature type="compositionally biased region" description="Basic and acidic residues" evidence="1">
    <location>
        <begin position="746"/>
        <end position="759"/>
    </location>
</feature>
<name>A0ABD1KLX2_9TELE</name>
<organism evidence="3 4">
    <name type="scientific">Coilia grayii</name>
    <name type="common">Gray's grenadier anchovy</name>
    <dbReference type="NCBI Taxonomy" id="363190"/>
    <lineage>
        <taxon>Eukaryota</taxon>
        <taxon>Metazoa</taxon>
        <taxon>Chordata</taxon>
        <taxon>Craniata</taxon>
        <taxon>Vertebrata</taxon>
        <taxon>Euteleostomi</taxon>
        <taxon>Actinopterygii</taxon>
        <taxon>Neopterygii</taxon>
        <taxon>Teleostei</taxon>
        <taxon>Clupei</taxon>
        <taxon>Clupeiformes</taxon>
        <taxon>Clupeoidei</taxon>
        <taxon>Engraulidae</taxon>
        <taxon>Coilinae</taxon>
        <taxon>Coilia</taxon>
    </lineage>
</organism>
<feature type="compositionally biased region" description="Basic and acidic residues" evidence="1">
    <location>
        <begin position="842"/>
        <end position="852"/>
    </location>
</feature>
<reference evidence="3 4" key="1">
    <citation type="submission" date="2024-09" db="EMBL/GenBank/DDBJ databases">
        <title>A chromosome-level genome assembly of Gray's grenadier anchovy, Coilia grayii.</title>
        <authorList>
            <person name="Fu Z."/>
        </authorList>
    </citation>
    <scope>NUCLEOTIDE SEQUENCE [LARGE SCALE GENOMIC DNA]</scope>
    <source>
        <strain evidence="3">G4</strain>
        <tissue evidence="3">Muscle</tissue>
    </source>
</reference>
<dbReference type="InterPro" id="IPR031474">
    <property type="entry name" value="PPP1R26_N"/>
</dbReference>
<feature type="region of interest" description="Disordered" evidence="1">
    <location>
        <begin position="95"/>
        <end position="139"/>
    </location>
</feature>
<dbReference type="PANTHER" id="PTHR15724:SF0">
    <property type="entry name" value="PROTEIN PHOSPHATASE 1 REGULATORY SUBUNIT 26"/>
    <property type="match status" value="1"/>
</dbReference>
<feature type="compositionally biased region" description="Polar residues" evidence="1">
    <location>
        <begin position="924"/>
        <end position="944"/>
    </location>
</feature>
<dbReference type="Proteomes" id="UP001591681">
    <property type="component" value="Unassembled WGS sequence"/>
</dbReference>